<proteinExistence type="inferred from homology"/>
<dbReference type="PANTHER" id="PTHR31241:SF62">
    <property type="entry name" value="DEHYDRATION-RESPONSIVE ELEMENT-BINDING PROTEIN 2D"/>
    <property type="match status" value="1"/>
</dbReference>
<comment type="similarity">
    <text evidence="8">Belongs to the AP2/ERF transcription factor family. ERF subfamily.</text>
</comment>
<dbReference type="Pfam" id="PF00847">
    <property type="entry name" value="AP2"/>
    <property type="match status" value="1"/>
</dbReference>
<keyword evidence="11" id="KW-1185">Reference proteome</keyword>
<dbReference type="CDD" id="cd00018">
    <property type="entry name" value="AP2"/>
    <property type="match status" value="1"/>
</dbReference>
<dbReference type="GO" id="GO:0005634">
    <property type="term" value="C:nucleus"/>
    <property type="evidence" value="ECO:0007669"/>
    <property type="project" value="UniProtKB-SubCell"/>
</dbReference>
<dbReference type="GO" id="GO:0003700">
    <property type="term" value="F:DNA-binding transcription factor activity"/>
    <property type="evidence" value="ECO:0007669"/>
    <property type="project" value="InterPro"/>
</dbReference>
<organism evidence="11 12">
    <name type="scientific">Coffea arabica</name>
    <name type="common">Arabian coffee</name>
    <dbReference type="NCBI Taxonomy" id="13443"/>
    <lineage>
        <taxon>Eukaryota</taxon>
        <taxon>Viridiplantae</taxon>
        <taxon>Streptophyta</taxon>
        <taxon>Embryophyta</taxon>
        <taxon>Tracheophyta</taxon>
        <taxon>Spermatophyta</taxon>
        <taxon>Magnoliopsida</taxon>
        <taxon>eudicotyledons</taxon>
        <taxon>Gunneridae</taxon>
        <taxon>Pentapetalae</taxon>
        <taxon>asterids</taxon>
        <taxon>lamiids</taxon>
        <taxon>Gentianales</taxon>
        <taxon>Rubiaceae</taxon>
        <taxon>Ixoroideae</taxon>
        <taxon>Gardenieae complex</taxon>
        <taxon>Bertiereae - Coffeeae clade</taxon>
        <taxon>Coffeeae</taxon>
        <taxon>Coffea</taxon>
    </lineage>
</organism>
<feature type="domain" description="AP2/ERF" evidence="10">
    <location>
        <begin position="80"/>
        <end position="137"/>
    </location>
</feature>
<comment type="subcellular location">
    <subcellularLocation>
        <location evidence="1">Nucleus</location>
    </subcellularLocation>
</comment>
<keyword evidence="2" id="KW-0805">Transcription regulation</keyword>
<evidence type="ECO:0000256" key="6">
    <source>
        <dbReference type="ARBA" id="ARBA00023163"/>
    </source>
</evidence>
<feature type="compositionally biased region" description="Basic residues" evidence="9">
    <location>
        <begin position="54"/>
        <end position="68"/>
    </location>
</feature>
<sequence>MSPLKPASDETSLTLGPFGRKNSKRRSDASKHVSETLNKWKEYFDKIESTNGKLVRKAPGRGSKKGCMKGKGGPENSRHNYRGVRQRTWGKWVAEIREPKKGSRLWLGTFGTAIEAALAYDKAARVMYGPSAQLNLPNYNVVKEASTEPSLELTISIPESTLTTSHAEFAKAEDSKVTSETSYHSASVPSFAGKEEMVTSFPEHGEKGSSSPLLSSVESQIVHENSKSSCNDEASQHVIDSPTERKEVTDKSGPMDEGCKTMYEENSENSTEECIIPRGLEKSDSNYECVEEMPLAEWFAEIRNRNMRDRLPLGTVGTARSINGASSWLKLSNDCSKVSTRESFLVPTVLASNCETTSKCKNESPECLLDIGQTCQCLDFGDENDSFEGLGTKLHHPGPPNVLSTSCFLLQAPFCK</sequence>
<evidence type="ECO:0000259" key="10">
    <source>
        <dbReference type="PROSITE" id="PS51032"/>
    </source>
</evidence>
<reference evidence="11" key="1">
    <citation type="journal article" date="2025" name="Foods">
        <title>Unveiling the Microbial Signatures of Arabica Coffee Cherries: Insights into Ripeness Specific Diversity, Functional Traits, and Implications for Quality and Safety.</title>
        <authorList>
            <consortium name="RefSeq"/>
            <person name="Tenea G.N."/>
            <person name="Cifuentes V."/>
            <person name="Reyes P."/>
            <person name="Cevallos-Vallejos M."/>
        </authorList>
    </citation>
    <scope>NUCLEOTIDE SEQUENCE [LARGE SCALE GENOMIC DNA]</scope>
</reference>
<evidence type="ECO:0000256" key="5">
    <source>
        <dbReference type="ARBA" id="ARBA00023159"/>
    </source>
</evidence>
<dbReference type="Proteomes" id="UP001652660">
    <property type="component" value="Chromosome 10c"/>
</dbReference>
<evidence type="ECO:0000256" key="2">
    <source>
        <dbReference type="ARBA" id="ARBA00023015"/>
    </source>
</evidence>
<dbReference type="InterPro" id="IPR016177">
    <property type="entry name" value="DNA-bd_dom_sf"/>
</dbReference>
<name>A0A6P6UUK8_COFAR</name>
<dbReference type="Gene3D" id="3.30.730.10">
    <property type="entry name" value="AP2/ERF domain"/>
    <property type="match status" value="1"/>
</dbReference>
<dbReference type="GO" id="GO:0006952">
    <property type="term" value="P:defense response"/>
    <property type="evidence" value="ECO:0007669"/>
    <property type="project" value="UniProtKB-KW"/>
</dbReference>
<evidence type="ECO:0000256" key="3">
    <source>
        <dbReference type="ARBA" id="ARBA00023016"/>
    </source>
</evidence>
<dbReference type="PROSITE" id="PS51032">
    <property type="entry name" value="AP2_ERF"/>
    <property type="match status" value="1"/>
</dbReference>
<dbReference type="RefSeq" id="XP_027094051.2">
    <property type="nucleotide sequence ID" value="XM_027238250.2"/>
</dbReference>
<dbReference type="InterPro" id="IPR036955">
    <property type="entry name" value="AP2/ERF_dom_sf"/>
</dbReference>
<evidence type="ECO:0000313" key="12">
    <source>
        <dbReference type="RefSeq" id="XP_027094051.2"/>
    </source>
</evidence>
<dbReference type="InterPro" id="IPR001471">
    <property type="entry name" value="AP2/ERF_dom"/>
</dbReference>
<gene>
    <name evidence="12" type="primary">LOC113714426</name>
</gene>
<dbReference type="AlphaFoldDB" id="A0A6P6UUK8"/>
<keyword evidence="7" id="KW-0539">Nucleus</keyword>
<evidence type="ECO:0000256" key="1">
    <source>
        <dbReference type="ARBA" id="ARBA00004123"/>
    </source>
</evidence>
<keyword evidence="4" id="KW-0238">DNA-binding</keyword>
<protein>
    <submittedName>
        <fullName evidence="12">Uncharacterized protein isoform X1</fullName>
    </submittedName>
</protein>
<dbReference type="PANTHER" id="PTHR31241">
    <property type="entry name" value="DEHYDRATION-RESPONSIVE ELEMENT-BINDING PROTEIN 2C"/>
    <property type="match status" value="1"/>
</dbReference>
<evidence type="ECO:0000256" key="8">
    <source>
        <dbReference type="ARBA" id="ARBA00024343"/>
    </source>
</evidence>
<keyword evidence="6" id="KW-0804">Transcription</keyword>
<dbReference type="OrthoDB" id="550883at2759"/>
<dbReference type="GeneID" id="113714426"/>
<dbReference type="SUPFAM" id="SSF54171">
    <property type="entry name" value="DNA-binding domain"/>
    <property type="match status" value="1"/>
</dbReference>
<evidence type="ECO:0000256" key="9">
    <source>
        <dbReference type="SAM" id="MobiDB-lite"/>
    </source>
</evidence>
<dbReference type="SMART" id="SM00380">
    <property type="entry name" value="AP2"/>
    <property type="match status" value="1"/>
</dbReference>
<keyword evidence="5" id="KW-0010">Activator</keyword>
<keyword evidence="3" id="KW-0346">Stress response</keyword>
<feature type="region of interest" description="Disordered" evidence="9">
    <location>
        <begin position="51"/>
        <end position="80"/>
    </location>
</feature>
<accession>A0A6P6UUK8</accession>
<evidence type="ECO:0000313" key="11">
    <source>
        <dbReference type="Proteomes" id="UP001652660"/>
    </source>
</evidence>
<evidence type="ECO:0000256" key="4">
    <source>
        <dbReference type="ARBA" id="ARBA00023125"/>
    </source>
</evidence>
<dbReference type="GO" id="GO:0000976">
    <property type="term" value="F:transcription cis-regulatory region binding"/>
    <property type="evidence" value="ECO:0007669"/>
    <property type="project" value="TreeGrafter"/>
</dbReference>
<feature type="compositionally biased region" description="Basic and acidic residues" evidence="9">
    <location>
        <begin position="242"/>
        <end position="258"/>
    </location>
</feature>
<dbReference type="PRINTS" id="PR00367">
    <property type="entry name" value="ETHRSPELEMNT"/>
</dbReference>
<evidence type="ECO:0000256" key="7">
    <source>
        <dbReference type="ARBA" id="ARBA00023242"/>
    </source>
</evidence>
<feature type="region of interest" description="Disordered" evidence="9">
    <location>
        <begin position="220"/>
        <end position="258"/>
    </location>
</feature>
<feature type="compositionally biased region" description="Basic and acidic residues" evidence="9">
    <location>
        <begin position="25"/>
        <end position="34"/>
    </location>
</feature>
<dbReference type="GO" id="GO:0045893">
    <property type="term" value="P:positive regulation of DNA-templated transcription"/>
    <property type="evidence" value="ECO:0007669"/>
    <property type="project" value="TreeGrafter"/>
</dbReference>
<feature type="region of interest" description="Disordered" evidence="9">
    <location>
        <begin position="1"/>
        <end position="34"/>
    </location>
</feature>
<reference evidence="12" key="2">
    <citation type="submission" date="2025-08" db="UniProtKB">
        <authorList>
            <consortium name="RefSeq"/>
        </authorList>
    </citation>
    <scope>IDENTIFICATION</scope>
    <source>
        <tissue evidence="12">Leaves</tissue>
    </source>
</reference>